<proteinExistence type="inferred from homology"/>
<keyword evidence="6 7" id="KW-0472">Membrane</keyword>
<dbReference type="GO" id="GO:0055085">
    <property type="term" value="P:transmembrane transport"/>
    <property type="evidence" value="ECO:0007669"/>
    <property type="project" value="InterPro"/>
</dbReference>
<feature type="transmembrane region" description="Helical" evidence="7">
    <location>
        <begin position="139"/>
        <end position="160"/>
    </location>
</feature>
<evidence type="ECO:0000313" key="10">
    <source>
        <dbReference type="EMBL" id="TDD79803.1"/>
    </source>
</evidence>
<feature type="transmembrane region" description="Helical" evidence="7">
    <location>
        <begin position="43"/>
        <end position="66"/>
    </location>
</feature>
<evidence type="ECO:0000256" key="3">
    <source>
        <dbReference type="ARBA" id="ARBA00022475"/>
    </source>
</evidence>
<evidence type="ECO:0000256" key="2">
    <source>
        <dbReference type="ARBA" id="ARBA00022448"/>
    </source>
</evidence>
<reference evidence="10 11" key="1">
    <citation type="submission" date="2019-03" db="EMBL/GenBank/DDBJ databases">
        <title>Draft genome sequences of novel Actinobacteria.</title>
        <authorList>
            <person name="Sahin N."/>
            <person name="Ay H."/>
            <person name="Saygin H."/>
        </authorList>
    </citation>
    <scope>NUCLEOTIDE SEQUENCE [LARGE SCALE GENOMIC DNA]</scope>
    <source>
        <strain evidence="10 11">H3C3</strain>
    </source>
</reference>
<comment type="subcellular location">
    <subcellularLocation>
        <location evidence="1 7">Cell membrane</location>
        <topology evidence="1 7">Multi-pass membrane protein</topology>
    </subcellularLocation>
</comment>
<feature type="transmembrane region" description="Helical" evidence="7">
    <location>
        <begin position="109"/>
        <end position="127"/>
    </location>
</feature>
<protein>
    <submittedName>
        <fullName evidence="10">Sugar ABC transporter permease</fullName>
    </submittedName>
</protein>
<evidence type="ECO:0000256" key="7">
    <source>
        <dbReference type="RuleBase" id="RU363032"/>
    </source>
</evidence>
<dbReference type="PANTHER" id="PTHR30193:SF37">
    <property type="entry name" value="INNER MEMBRANE ABC TRANSPORTER PERMEASE PROTEIN YCJO"/>
    <property type="match status" value="1"/>
</dbReference>
<dbReference type="Pfam" id="PF00528">
    <property type="entry name" value="BPD_transp_1"/>
    <property type="match status" value="1"/>
</dbReference>
<evidence type="ECO:0000256" key="1">
    <source>
        <dbReference type="ARBA" id="ARBA00004651"/>
    </source>
</evidence>
<name>A0A4R5B4B0_9ACTN</name>
<dbReference type="EMBL" id="SMKU01000165">
    <property type="protein sequence ID" value="TDD79803.1"/>
    <property type="molecule type" value="Genomic_DNA"/>
</dbReference>
<keyword evidence="2 7" id="KW-0813">Transport</keyword>
<dbReference type="InterPro" id="IPR035906">
    <property type="entry name" value="MetI-like_sf"/>
</dbReference>
<evidence type="ECO:0000256" key="4">
    <source>
        <dbReference type="ARBA" id="ARBA00022692"/>
    </source>
</evidence>
<keyword evidence="4 7" id="KW-0812">Transmembrane</keyword>
<keyword evidence="5 7" id="KW-1133">Transmembrane helix</keyword>
<comment type="similarity">
    <text evidence="7">Belongs to the binding-protein-dependent transport system permease family.</text>
</comment>
<keyword evidence="3" id="KW-1003">Cell membrane</keyword>
<feature type="domain" description="ABC transmembrane type-1" evidence="9">
    <location>
        <begin position="102"/>
        <end position="316"/>
    </location>
</feature>
<evidence type="ECO:0000256" key="5">
    <source>
        <dbReference type="ARBA" id="ARBA00022989"/>
    </source>
</evidence>
<dbReference type="InterPro" id="IPR051393">
    <property type="entry name" value="ABC_transporter_permease"/>
</dbReference>
<dbReference type="Gene3D" id="1.10.3720.10">
    <property type="entry name" value="MetI-like"/>
    <property type="match status" value="1"/>
</dbReference>
<evidence type="ECO:0000313" key="11">
    <source>
        <dbReference type="Proteomes" id="UP000294513"/>
    </source>
</evidence>
<feature type="transmembrane region" description="Helical" evidence="7">
    <location>
        <begin position="188"/>
        <end position="211"/>
    </location>
</feature>
<comment type="caution">
    <text evidence="10">The sequence shown here is derived from an EMBL/GenBank/DDBJ whole genome shotgun (WGS) entry which is preliminary data.</text>
</comment>
<dbReference type="PANTHER" id="PTHR30193">
    <property type="entry name" value="ABC TRANSPORTER PERMEASE PROTEIN"/>
    <property type="match status" value="1"/>
</dbReference>
<evidence type="ECO:0000256" key="6">
    <source>
        <dbReference type="ARBA" id="ARBA00023136"/>
    </source>
</evidence>
<accession>A0A4R5B4B0</accession>
<feature type="transmembrane region" description="Helical" evidence="7">
    <location>
        <begin position="293"/>
        <end position="317"/>
    </location>
</feature>
<dbReference type="SUPFAM" id="SSF161098">
    <property type="entry name" value="MetI-like"/>
    <property type="match status" value="1"/>
</dbReference>
<dbReference type="CDD" id="cd06261">
    <property type="entry name" value="TM_PBP2"/>
    <property type="match status" value="1"/>
</dbReference>
<dbReference type="AlphaFoldDB" id="A0A4R5B4B0"/>
<feature type="region of interest" description="Disordered" evidence="8">
    <location>
        <begin position="1"/>
        <end position="36"/>
    </location>
</feature>
<dbReference type="Proteomes" id="UP000294513">
    <property type="component" value="Unassembled WGS sequence"/>
</dbReference>
<dbReference type="InterPro" id="IPR000515">
    <property type="entry name" value="MetI-like"/>
</dbReference>
<keyword evidence="11" id="KW-1185">Reference proteome</keyword>
<evidence type="ECO:0000259" key="9">
    <source>
        <dbReference type="PROSITE" id="PS50928"/>
    </source>
</evidence>
<sequence length="325" mass="35291">MSTVTATKEKTGETTRSGRWPGRRPGRGGPARRAGRRRAADQAAGWSFAGPSTLLVLGFSLLPMGWAMRLSLTDSDLVTEGQGVGFDNYRALAHDPVFWKSIRNTLELIALYIPISLVLGLGVAMLLNKPIRGIGFYRACFLVPFVASAAAEGLLMAFVFDKDFGIVNGLITRAGLPAQGFLDDPSQAMLVITGIFIWTQFGFNVVIYLAALQEIPREVIEAASIDGAGPWRTFRHIVVPSVRPISLFLGVWGLIDCLQFFDLLLTSTKGGPVNSTITIVYYVWQLAFEYFTAGYGAAVAYALFVGSLVAIVIGLLFGRRKGFLL</sequence>
<evidence type="ECO:0000256" key="8">
    <source>
        <dbReference type="SAM" id="MobiDB-lite"/>
    </source>
</evidence>
<organism evidence="10 11">
    <name type="scientific">Actinomadura rubrisoli</name>
    <dbReference type="NCBI Taxonomy" id="2530368"/>
    <lineage>
        <taxon>Bacteria</taxon>
        <taxon>Bacillati</taxon>
        <taxon>Actinomycetota</taxon>
        <taxon>Actinomycetes</taxon>
        <taxon>Streptosporangiales</taxon>
        <taxon>Thermomonosporaceae</taxon>
        <taxon>Actinomadura</taxon>
    </lineage>
</organism>
<gene>
    <name evidence="10" type="ORF">E1298_26995</name>
</gene>
<dbReference type="PROSITE" id="PS50928">
    <property type="entry name" value="ABC_TM1"/>
    <property type="match status" value="1"/>
</dbReference>
<dbReference type="OrthoDB" id="4319190at2"/>
<dbReference type="GO" id="GO:0005886">
    <property type="term" value="C:plasma membrane"/>
    <property type="evidence" value="ECO:0007669"/>
    <property type="project" value="UniProtKB-SubCell"/>
</dbReference>